<feature type="signal peptide" evidence="8">
    <location>
        <begin position="1"/>
        <end position="28"/>
    </location>
</feature>
<dbReference type="InterPro" id="IPR016476">
    <property type="entry name" value="SH3_dom_pro"/>
</dbReference>
<dbReference type="Gene3D" id="2.30.30.40">
    <property type="entry name" value="SH3 Domains"/>
    <property type="match status" value="1"/>
</dbReference>
<dbReference type="NCBIfam" id="TIGR04211">
    <property type="entry name" value="SH3_and_anchor"/>
    <property type="match status" value="1"/>
</dbReference>
<evidence type="ECO:0000256" key="7">
    <source>
        <dbReference type="SAM" id="Phobius"/>
    </source>
</evidence>
<keyword evidence="5 7" id="KW-0472">Membrane</keyword>
<keyword evidence="2 7" id="KW-0812">Transmembrane</keyword>
<keyword evidence="6" id="KW-0175">Coiled coil</keyword>
<evidence type="ECO:0000256" key="3">
    <source>
        <dbReference type="ARBA" id="ARBA00022729"/>
    </source>
</evidence>
<evidence type="ECO:0000313" key="11">
    <source>
        <dbReference type="Proteomes" id="UP000000602"/>
    </source>
</evidence>
<dbReference type="Proteomes" id="UP000000602">
    <property type="component" value="Chromosome"/>
</dbReference>
<evidence type="ECO:0000313" key="10">
    <source>
        <dbReference type="EMBL" id="CAG37131.1"/>
    </source>
</evidence>
<dbReference type="AlphaFoldDB" id="Q6AKJ4"/>
<proteinExistence type="predicted"/>
<feature type="domain" description="SH3b" evidence="9">
    <location>
        <begin position="55"/>
        <end position="94"/>
    </location>
</feature>
<dbReference type="KEGG" id="dps:DP2402"/>
<dbReference type="EMBL" id="CR522870">
    <property type="protein sequence ID" value="CAG37131.1"/>
    <property type="molecule type" value="Genomic_DNA"/>
</dbReference>
<feature type="coiled-coil region" evidence="6">
    <location>
        <begin position="122"/>
        <end position="184"/>
    </location>
</feature>
<sequence length="233" mass="26419">MELRMPSACLSLFITLLLSISLSSQAIAADNSPQSLRYVSDFLVINLKNRIERPYTVVDHIKSNAPLTVLGERGKYIHVRTADDKVGWVAKQYTTTKLPKSLIIKNLEEEISQLKQSQPPASQIVEEKIQELQLELNRAQEEIIRLSKSQATAVPSQSISPEEHQRIVAQVQILKKQLARSKRESSDEKITQESSSKGNYSNIYWFIAGVGTLLIGFLLGKIPEKRRQKRVFY</sequence>
<reference evidence="11" key="1">
    <citation type="journal article" date="2004" name="Environ. Microbiol.">
        <title>The genome of Desulfotalea psychrophila, a sulfate-reducing bacterium from permanently cold Arctic sediments.</title>
        <authorList>
            <person name="Rabus R."/>
            <person name="Ruepp A."/>
            <person name="Frickey T."/>
            <person name="Rattei T."/>
            <person name="Fartmann B."/>
            <person name="Stark M."/>
            <person name="Bauer M."/>
            <person name="Zibat A."/>
            <person name="Lombardot T."/>
            <person name="Becker I."/>
            <person name="Amann J."/>
            <person name="Gellner K."/>
            <person name="Teeling H."/>
            <person name="Leuschner W.D."/>
            <person name="Gloeckner F.-O."/>
            <person name="Lupas A.N."/>
            <person name="Amann R."/>
            <person name="Klenk H.-P."/>
        </authorList>
    </citation>
    <scope>NUCLEOTIDE SEQUENCE [LARGE SCALE GENOMIC DNA]</scope>
    <source>
        <strain evidence="11">DSM 12343 / LSv54</strain>
    </source>
</reference>
<name>Q6AKJ4_DESPS</name>
<feature type="transmembrane region" description="Helical" evidence="7">
    <location>
        <begin position="203"/>
        <end position="220"/>
    </location>
</feature>
<dbReference type="STRING" id="177439.DP2402"/>
<dbReference type="eggNOG" id="COG4991">
    <property type="taxonomic scope" value="Bacteria"/>
</dbReference>
<gene>
    <name evidence="10" type="ordered locus">DP2402</name>
</gene>
<dbReference type="GO" id="GO:0016020">
    <property type="term" value="C:membrane"/>
    <property type="evidence" value="ECO:0007669"/>
    <property type="project" value="UniProtKB-SubCell"/>
</dbReference>
<feature type="chain" id="PRO_5004270536" description="SH3b domain-containing protein" evidence="8">
    <location>
        <begin position="29"/>
        <end position="233"/>
    </location>
</feature>
<keyword evidence="4 7" id="KW-1133">Transmembrane helix</keyword>
<evidence type="ECO:0000256" key="5">
    <source>
        <dbReference type="ARBA" id="ARBA00023136"/>
    </source>
</evidence>
<dbReference type="OrthoDB" id="5418566at2"/>
<protein>
    <recommendedName>
        <fullName evidence="9">SH3b domain-containing protein</fullName>
    </recommendedName>
</protein>
<evidence type="ECO:0000259" key="9">
    <source>
        <dbReference type="Pfam" id="PF08239"/>
    </source>
</evidence>
<evidence type="ECO:0000256" key="2">
    <source>
        <dbReference type="ARBA" id="ARBA00022692"/>
    </source>
</evidence>
<evidence type="ECO:0000256" key="1">
    <source>
        <dbReference type="ARBA" id="ARBA00004167"/>
    </source>
</evidence>
<dbReference type="HOGENOM" id="CLU_094106_1_1_7"/>
<evidence type="ECO:0000256" key="6">
    <source>
        <dbReference type="SAM" id="Coils"/>
    </source>
</evidence>
<accession>Q6AKJ4</accession>
<dbReference type="InterPro" id="IPR003646">
    <property type="entry name" value="SH3-like_bac-type"/>
</dbReference>
<comment type="subcellular location">
    <subcellularLocation>
        <location evidence="1">Membrane</location>
        <topology evidence="1">Single-pass membrane protein</topology>
    </subcellularLocation>
</comment>
<dbReference type="Pfam" id="PF08239">
    <property type="entry name" value="SH3_3"/>
    <property type="match status" value="1"/>
</dbReference>
<keyword evidence="3 8" id="KW-0732">Signal</keyword>
<evidence type="ECO:0000256" key="8">
    <source>
        <dbReference type="SAM" id="SignalP"/>
    </source>
</evidence>
<keyword evidence="11" id="KW-1185">Reference proteome</keyword>
<evidence type="ECO:0000256" key="4">
    <source>
        <dbReference type="ARBA" id="ARBA00022989"/>
    </source>
</evidence>
<organism evidence="10 11">
    <name type="scientific">Desulfotalea psychrophila (strain LSv54 / DSM 12343)</name>
    <dbReference type="NCBI Taxonomy" id="177439"/>
    <lineage>
        <taxon>Bacteria</taxon>
        <taxon>Pseudomonadati</taxon>
        <taxon>Thermodesulfobacteriota</taxon>
        <taxon>Desulfobulbia</taxon>
        <taxon>Desulfobulbales</taxon>
        <taxon>Desulfocapsaceae</taxon>
        <taxon>Desulfotalea</taxon>
    </lineage>
</organism>
<dbReference type="PIRSF" id="PIRSF006158">
    <property type="entry name" value="UCP006158_SH3"/>
    <property type="match status" value="1"/>
</dbReference>